<sequence length="770" mass="81237">MKPAMSGPAPDPGRLTVIGVRHHSPACAGLVRRTIAALRPACVLIEGPVDFNPHLPDLALGHDLPVAIFSFRADAAGSAASYTPFCAFSPEWQALEAGRAVGARTLFCDLPAWDPAFGRRANRYADPHGARAEAAERALAAALGVADQDALWDVLAEAAPEAELPARLDRYFALLRPPGTDDPAEEARERFMGAYAAHALRAAGDRSVVLVCGGWHADAVRRHAARADGTRPEPAPPGPDLRTGSYVVPYAYPRLDRFSGYAAGMPAPGYYERVASAGLAPAADWAMTAITAALREAGQVVSTADRVAWRVHAEALARLRAHPAILRADLIDAALAALVKDALDRPPAWAAGGAAPGHPALAAMLRALTGRREGRLAPGTRQPPLVADVAERLRAADLEPGPVRRHVDLDWAEPADRARAHLLHRLVLLGLPGIAREGPDRAEPGLPRERFTLARHPHWLGALIEASLWGGTLEMAASARITARVEAAPDALGVLTRALSDALFAGLTLEGELLARLSAGIAAAHDAAALGAAGAGIVRLYRFGDAFAPARPALARLCAVLAARALFVLEGIREPRAGLGAIPLVLACRDLFREAGAEVPGLDDLRAPFAAMLGRRLADPETPPALAGAALGFRVACGAAGSDPEAALARLRRFGLPATLGDFLAGLFALAREEIAADATLASVERLVAAWGDDDFLRALPSLRMAFAWFPPRERERIAVAILRRSGLGAARAEVEALAWMRQRARPADQAEALAREARVAARLARYGLT</sequence>
<dbReference type="Pfam" id="PF18934">
    <property type="entry name" value="DUF5682"/>
    <property type="match status" value="1"/>
</dbReference>
<dbReference type="InterPro" id="IPR043737">
    <property type="entry name" value="DUF5682"/>
</dbReference>
<protein>
    <submittedName>
        <fullName evidence="1">Uncharacterized protein</fullName>
    </submittedName>
</protein>
<accession>B1M3U2</accession>
<evidence type="ECO:0000313" key="2">
    <source>
        <dbReference type="Proteomes" id="UP000006589"/>
    </source>
</evidence>
<dbReference type="OrthoDB" id="9768066at2"/>
<dbReference type="STRING" id="426355.Mrad2831_1396"/>
<dbReference type="PATRIC" id="fig|426355.14.peg.1430"/>
<dbReference type="AlphaFoldDB" id="B1M3U2"/>
<dbReference type="HOGENOM" id="CLU_009152_0_1_5"/>
<evidence type="ECO:0000313" key="1">
    <source>
        <dbReference type="EMBL" id="ACB23391.1"/>
    </source>
</evidence>
<dbReference type="KEGG" id="mrd:Mrad2831_1396"/>
<dbReference type="EMBL" id="CP001001">
    <property type="protein sequence ID" value="ACB23391.1"/>
    <property type="molecule type" value="Genomic_DNA"/>
</dbReference>
<gene>
    <name evidence="1" type="ordered locus">Mrad2831_1396</name>
</gene>
<dbReference type="eggNOG" id="COG2425">
    <property type="taxonomic scope" value="Bacteria"/>
</dbReference>
<organism evidence="1 2">
    <name type="scientific">Methylobacterium radiotolerans (strain ATCC 27329 / DSM 1819 / JCM 2831 / NBRC 15690 / NCIMB 10815 / 0-1)</name>
    <dbReference type="NCBI Taxonomy" id="426355"/>
    <lineage>
        <taxon>Bacteria</taxon>
        <taxon>Pseudomonadati</taxon>
        <taxon>Pseudomonadota</taxon>
        <taxon>Alphaproteobacteria</taxon>
        <taxon>Hyphomicrobiales</taxon>
        <taxon>Methylobacteriaceae</taxon>
        <taxon>Methylobacterium</taxon>
    </lineage>
</organism>
<reference evidence="1 2" key="1">
    <citation type="submission" date="2008-03" db="EMBL/GenBank/DDBJ databases">
        <title>Complete sequence of chromosome of Methylobacterium radiotolerans JCM 2831.</title>
        <authorList>
            <consortium name="US DOE Joint Genome Institute"/>
            <person name="Copeland A."/>
            <person name="Lucas S."/>
            <person name="Lapidus A."/>
            <person name="Glavina del Rio T."/>
            <person name="Dalin E."/>
            <person name="Tice H."/>
            <person name="Bruce D."/>
            <person name="Goodwin L."/>
            <person name="Pitluck S."/>
            <person name="Kiss H."/>
            <person name="Brettin T."/>
            <person name="Detter J.C."/>
            <person name="Han C."/>
            <person name="Kuske C.R."/>
            <person name="Schmutz J."/>
            <person name="Larimer F."/>
            <person name="Land M."/>
            <person name="Hauser L."/>
            <person name="Kyrpides N."/>
            <person name="Mikhailova N."/>
            <person name="Marx C.J."/>
            <person name="Richardson P."/>
        </authorList>
    </citation>
    <scope>NUCLEOTIDE SEQUENCE [LARGE SCALE GENOMIC DNA]</scope>
    <source>
        <strain evidence="2">ATCC 27329 / DSM 1819 / JCM 2831 / NBRC 15690 / NCIMB 10815 / 0-1</strain>
    </source>
</reference>
<dbReference type="Proteomes" id="UP000006589">
    <property type="component" value="Chromosome"/>
</dbReference>
<name>B1M3U2_METRJ</name>
<proteinExistence type="predicted"/>